<dbReference type="GO" id="GO:0008270">
    <property type="term" value="F:zinc ion binding"/>
    <property type="evidence" value="ECO:0007669"/>
    <property type="project" value="InterPro"/>
</dbReference>
<evidence type="ECO:0000256" key="4">
    <source>
        <dbReference type="ARBA" id="ARBA00022833"/>
    </source>
</evidence>
<comment type="caution">
    <text evidence="11">The sequence shown here is derived from an EMBL/GenBank/DDBJ whole genome shotgun (WGS) entry which is preliminary data.</text>
</comment>
<protein>
    <recommendedName>
        <fullName evidence="7">Sorbitol dehydrogenase</fullName>
    </recommendedName>
    <alternativeName>
        <fullName evidence="8">Polyol dehydrogenase</fullName>
    </alternativeName>
</protein>
<evidence type="ECO:0000259" key="10">
    <source>
        <dbReference type="SMART" id="SM00829"/>
    </source>
</evidence>
<evidence type="ECO:0000256" key="6">
    <source>
        <dbReference type="ARBA" id="ARBA00023027"/>
    </source>
</evidence>
<dbReference type="SUPFAM" id="SSF51735">
    <property type="entry name" value="NAD(P)-binding Rossmann-fold domains"/>
    <property type="match status" value="1"/>
</dbReference>
<dbReference type="InterPro" id="IPR013149">
    <property type="entry name" value="ADH-like_C"/>
</dbReference>
<evidence type="ECO:0000256" key="7">
    <source>
        <dbReference type="ARBA" id="ARBA00026132"/>
    </source>
</evidence>
<evidence type="ECO:0000256" key="8">
    <source>
        <dbReference type="ARBA" id="ARBA00032485"/>
    </source>
</evidence>
<comment type="similarity">
    <text evidence="2 9">Belongs to the zinc-containing alcohol dehydrogenase family.</text>
</comment>
<dbReference type="Pfam" id="PF08240">
    <property type="entry name" value="ADH_N"/>
    <property type="match status" value="1"/>
</dbReference>
<evidence type="ECO:0000256" key="5">
    <source>
        <dbReference type="ARBA" id="ARBA00023002"/>
    </source>
</evidence>
<dbReference type="Gene3D" id="3.90.180.10">
    <property type="entry name" value="Medium-chain alcohol dehydrogenases, catalytic domain"/>
    <property type="match status" value="1"/>
</dbReference>
<gene>
    <name evidence="11" type="ORF">Pmani_007316</name>
</gene>
<keyword evidence="6" id="KW-0520">NAD</keyword>
<feature type="domain" description="Enoyl reductase (ER)" evidence="10">
    <location>
        <begin position="10"/>
        <end position="343"/>
    </location>
</feature>
<dbReference type="InterPro" id="IPR002328">
    <property type="entry name" value="ADH_Zn_CS"/>
</dbReference>
<sequence>MENTFVELTGFNQLKVVKQVLPELKSNEVLTRMSKVGLCGTDLSMVFKGKLIDSPLTYPSGVGHEASGVVAKVGKDVTHLKIGDRVVMEPGNPCLACDMCYNSKYNVCDKAIFQNDVVIYPGMLGKYYINKANFTYKLPDNVTDEEGAMMEPLAVAVHSCRRAEVKFGSSVLITGAGPIGLLCLVAAKAMGATNIIVTDIKANRLVLAKKLGASDTLVVDGQGSQAKGEAKKVREELGLAPDITFECSGTTSGMTLALYATRPRGVVMVVGLLPAEITLPLGGALINELDIRGVYRFVDSFPLAIEMVAKGLVDIKPLITHRFKFEEFQKAFDMFHTGQDGAIKCMISAPTD</sequence>
<dbReference type="Gene3D" id="3.40.50.720">
    <property type="entry name" value="NAD(P)-binding Rossmann-like Domain"/>
    <property type="match status" value="1"/>
</dbReference>
<organism evidence="11 12">
    <name type="scientific">Petrolisthes manimaculis</name>
    <dbReference type="NCBI Taxonomy" id="1843537"/>
    <lineage>
        <taxon>Eukaryota</taxon>
        <taxon>Metazoa</taxon>
        <taxon>Ecdysozoa</taxon>
        <taxon>Arthropoda</taxon>
        <taxon>Crustacea</taxon>
        <taxon>Multicrustacea</taxon>
        <taxon>Malacostraca</taxon>
        <taxon>Eumalacostraca</taxon>
        <taxon>Eucarida</taxon>
        <taxon>Decapoda</taxon>
        <taxon>Pleocyemata</taxon>
        <taxon>Anomura</taxon>
        <taxon>Galatheoidea</taxon>
        <taxon>Porcellanidae</taxon>
        <taxon>Petrolisthes</taxon>
    </lineage>
</organism>
<dbReference type="GO" id="GO:0003939">
    <property type="term" value="F:L-iditol 2-dehydrogenase (NAD+) activity"/>
    <property type="evidence" value="ECO:0007669"/>
    <property type="project" value="TreeGrafter"/>
</dbReference>
<dbReference type="Proteomes" id="UP001292094">
    <property type="component" value="Unassembled WGS sequence"/>
</dbReference>
<accession>A0AAE1Q8M8</accession>
<dbReference type="InterPro" id="IPR045306">
    <property type="entry name" value="SDH-like"/>
</dbReference>
<evidence type="ECO:0000313" key="12">
    <source>
        <dbReference type="Proteomes" id="UP001292094"/>
    </source>
</evidence>
<dbReference type="InterPro" id="IPR013154">
    <property type="entry name" value="ADH-like_N"/>
</dbReference>
<keyword evidence="5" id="KW-0560">Oxidoreductase</keyword>
<dbReference type="FunFam" id="3.40.50.720:FF:000068">
    <property type="entry name" value="Sorbitol dehydrogenase"/>
    <property type="match status" value="1"/>
</dbReference>
<dbReference type="InterPro" id="IPR020843">
    <property type="entry name" value="ER"/>
</dbReference>
<proteinExistence type="inferred from homology"/>
<evidence type="ECO:0000256" key="2">
    <source>
        <dbReference type="ARBA" id="ARBA00008072"/>
    </source>
</evidence>
<name>A0AAE1Q8M8_9EUCA</name>
<dbReference type="EMBL" id="JAWZYT010000554">
    <property type="protein sequence ID" value="KAK4321908.1"/>
    <property type="molecule type" value="Genomic_DNA"/>
</dbReference>
<dbReference type="AlphaFoldDB" id="A0AAE1Q8M8"/>
<dbReference type="GO" id="GO:0006062">
    <property type="term" value="P:sorbitol catabolic process"/>
    <property type="evidence" value="ECO:0007669"/>
    <property type="project" value="TreeGrafter"/>
</dbReference>
<dbReference type="PANTHER" id="PTHR43161:SF9">
    <property type="entry name" value="SORBITOL DEHYDROGENASE"/>
    <property type="match status" value="1"/>
</dbReference>
<comment type="cofactor">
    <cofactor evidence="1 9">
        <name>Zn(2+)</name>
        <dbReference type="ChEBI" id="CHEBI:29105"/>
    </cofactor>
</comment>
<evidence type="ECO:0000256" key="1">
    <source>
        <dbReference type="ARBA" id="ARBA00001947"/>
    </source>
</evidence>
<keyword evidence="4 9" id="KW-0862">Zinc</keyword>
<keyword evidence="3 9" id="KW-0479">Metal-binding</keyword>
<dbReference type="PROSITE" id="PS00059">
    <property type="entry name" value="ADH_ZINC"/>
    <property type="match status" value="1"/>
</dbReference>
<evidence type="ECO:0000313" key="11">
    <source>
        <dbReference type="EMBL" id="KAK4321908.1"/>
    </source>
</evidence>
<dbReference type="PANTHER" id="PTHR43161">
    <property type="entry name" value="SORBITOL DEHYDROGENASE"/>
    <property type="match status" value="1"/>
</dbReference>
<dbReference type="Pfam" id="PF00107">
    <property type="entry name" value="ADH_zinc_N"/>
    <property type="match status" value="1"/>
</dbReference>
<dbReference type="InterPro" id="IPR036291">
    <property type="entry name" value="NAD(P)-bd_dom_sf"/>
</dbReference>
<evidence type="ECO:0000256" key="9">
    <source>
        <dbReference type="RuleBase" id="RU361277"/>
    </source>
</evidence>
<reference evidence="11" key="1">
    <citation type="submission" date="2023-11" db="EMBL/GenBank/DDBJ databases">
        <title>Genome assemblies of two species of porcelain crab, Petrolisthes cinctipes and Petrolisthes manimaculis (Anomura: Porcellanidae).</title>
        <authorList>
            <person name="Angst P."/>
        </authorList>
    </citation>
    <scope>NUCLEOTIDE SEQUENCE</scope>
    <source>
        <strain evidence="11">PB745_02</strain>
        <tissue evidence="11">Gill</tissue>
    </source>
</reference>
<dbReference type="InterPro" id="IPR011032">
    <property type="entry name" value="GroES-like_sf"/>
</dbReference>
<evidence type="ECO:0000256" key="3">
    <source>
        <dbReference type="ARBA" id="ARBA00022723"/>
    </source>
</evidence>
<dbReference type="SUPFAM" id="SSF50129">
    <property type="entry name" value="GroES-like"/>
    <property type="match status" value="1"/>
</dbReference>
<dbReference type="CDD" id="cd05285">
    <property type="entry name" value="sorbitol_DH"/>
    <property type="match status" value="1"/>
</dbReference>
<dbReference type="SMART" id="SM00829">
    <property type="entry name" value="PKS_ER"/>
    <property type="match status" value="1"/>
</dbReference>
<keyword evidence="12" id="KW-1185">Reference proteome</keyword>